<evidence type="ECO:0000313" key="2">
    <source>
        <dbReference type="Proteomes" id="UP000358010"/>
    </source>
</evidence>
<dbReference type="Proteomes" id="UP000358010">
    <property type="component" value="Unassembled WGS sequence"/>
</dbReference>
<reference evidence="1 2" key="1">
    <citation type="submission" date="2019-03" db="EMBL/GenBank/DDBJ databases">
        <authorList>
            <consortium name="Pathogen Informatics"/>
        </authorList>
    </citation>
    <scope>NUCLEOTIDE SEQUENCE [LARGE SCALE GENOMIC DNA]</scope>
    <source>
        <strain evidence="1 2">NCTC10974</strain>
    </source>
</reference>
<accession>A0A485JID5</accession>
<protein>
    <submittedName>
        <fullName evidence="1">Putative cytoplasmic protein</fullName>
    </submittedName>
</protein>
<dbReference type="InterPro" id="IPR009499">
    <property type="entry name" value="AllG-like"/>
</dbReference>
<organism evidence="1 2">
    <name type="scientific">Escherichia coli</name>
    <dbReference type="NCBI Taxonomy" id="562"/>
    <lineage>
        <taxon>Bacteria</taxon>
        <taxon>Pseudomonadati</taxon>
        <taxon>Pseudomonadota</taxon>
        <taxon>Gammaproteobacteria</taxon>
        <taxon>Enterobacterales</taxon>
        <taxon>Enterobacteriaceae</taxon>
        <taxon>Escherichia</taxon>
    </lineage>
</organism>
<dbReference type="AlphaFoldDB" id="A0A485JID5"/>
<name>A0A485JID5_ECOLX</name>
<dbReference type="InterPro" id="IPR024033">
    <property type="entry name" value="OXTCase_su_AllG_h-dom"/>
</dbReference>
<evidence type="ECO:0000313" key="1">
    <source>
        <dbReference type="EMBL" id="VFT70581.1"/>
    </source>
</evidence>
<dbReference type="Pfam" id="PF06545">
    <property type="entry name" value="AllG"/>
    <property type="match status" value="1"/>
</dbReference>
<sequence length="419" mass="44881">MFTSVAQANAAVIEQIRRARPHWLDVQPASSLISELNEGKTLLHAGPPMRWQEMTGPMKGACVGACLFEGWAKDEAQALAMLDQGEVNFIPCHHVNAVGPMGGITSASMPMLVVENVTDGNRAYCNLNEGIGKVMRFGAYGEDVLTRHSWMRDVLMPVLSAALGRMERGIDLTAMMAQGITMGDEFHQRNIASSALLMRALAPQIARLDHDKQHIAEVMDFLNVTDQFFLNLAMAYCKAAMDAGAMIRAGSIVTAMTRNGNMFGIRVSGLGERWFTAPVNTPQGLFFTGFSQEQANPDMGDSAITETFGIGGAAMIAAPGVTRFVGAGGMEAARAVSEEMAEIFLERNMQLQIPGWDFQGACLGLDIRRVVETGITPLINTGIAHKEAGIGQIGAGSVRAPLACFEQALEALAESMGIG</sequence>
<dbReference type="RefSeq" id="WP_112005275.1">
    <property type="nucleotide sequence ID" value="NZ_UCWE01000009.1"/>
</dbReference>
<gene>
    <name evidence="1" type="primary">ylbE</name>
    <name evidence="1" type="ORF">NCTC10974_04168</name>
</gene>
<dbReference type="EMBL" id="CAADJZ010000001">
    <property type="protein sequence ID" value="VFT70581.1"/>
    <property type="molecule type" value="Genomic_DNA"/>
</dbReference>
<proteinExistence type="predicted"/>
<dbReference type="Gene3D" id="3.90.1710.10">
    <property type="entry name" value="Enterococcus faecalis V583 domain"/>
    <property type="match status" value="1"/>
</dbReference>
<dbReference type="Gene3D" id="3.90.1700.10">
    <property type="entry name" value="v583 domain like"/>
    <property type="match status" value="1"/>
</dbReference>
<dbReference type="Gene3D" id="1.10.10.660">
    <property type="entry name" value="conserved protein of unknown function from Enterococcus faecalis V583"/>
    <property type="match status" value="1"/>
</dbReference>